<sequence length="86" mass="9333">MSRSIGAAQPGGRNSQSGRHGQGVGRPKRGRPGTTWAAGRPAERVDRVTGLRERPDPAKDRARKRVKRAGAGPVGRARSRVRRESR</sequence>
<evidence type="ECO:0000313" key="3">
    <source>
        <dbReference type="Proteomes" id="UP000649259"/>
    </source>
</evidence>
<gene>
    <name evidence="2" type="ORF">Saso_41230</name>
</gene>
<reference evidence="3" key="1">
    <citation type="submission" date="2023-07" db="EMBL/GenBank/DDBJ databases">
        <title>Whole genome shotgun sequence of Streptomyces cacaoi subsp. asoensis NBRC 13813.</title>
        <authorList>
            <person name="Komaki H."/>
            <person name="Tamura T."/>
        </authorList>
    </citation>
    <scope>NUCLEOTIDE SEQUENCE [LARGE SCALE GENOMIC DNA]</scope>
    <source>
        <strain evidence="3">NBRC 13813</strain>
    </source>
</reference>
<accession>A0ABQ3S2X1</accession>
<name>A0ABQ3S2X1_9ACTN</name>
<protein>
    <submittedName>
        <fullName evidence="2">Uncharacterized protein</fullName>
    </submittedName>
</protein>
<organism evidence="2 3">
    <name type="scientific">Streptomyces asoensis</name>
    <dbReference type="NCBI Taxonomy" id="249586"/>
    <lineage>
        <taxon>Bacteria</taxon>
        <taxon>Bacillati</taxon>
        <taxon>Actinomycetota</taxon>
        <taxon>Actinomycetes</taxon>
        <taxon>Kitasatosporales</taxon>
        <taxon>Streptomycetaceae</taxon>
        <taxon>Streptomyces</taxon>
    </lineage>
</organism>
<evidence type="ECO:0000256" key="1">
    <source>
        <dbReference type="SAM" id="MobiDB-lite"/>
    </source>
</evidence>
<evidence type="ECO:0000313" key="2">
    <source>
        <dbReference type="EMBL" id="GHI62473.1"/>
    </source>
</evidence>
<feature type="compositionally biased region" description="Basic residues" evidence="1">
    <location>
        <begin position="77"/>
        <end position="86"/>
    </location>
</feature>
<keyword evidence="3" id="KW-1185">Reference proteome</keyword>
<dbReference type="Proteomes" id="UP000649259">
    <property type="component" value="Unassembled WGS sequence"/>
</dbReference>
<feature type="compositionally biased region" description="Basic and acidic residues" evidence="1">
    <location>
        <begin position="41"/>
        <end position="60"/>
    </location>
</feature>
<feature type="region of interest" description="Disordered" evidence="1">
    <location>
        <begin position="1"/>
        <end position="86"/>
    </location>
</feature>
<proteinExistence type="predicted"/>
<comment type="caution">
    <text evidence="2">The sequence shown here is derived from an EMBL/GenBank/DDBJ whole genome shotgun (WGS) entry which is preliminary data.</text>
</comment>
<dbReference type="EMBL" id="BNEB01000003">
    <property type="protein sequence ID" value="GHI62473.1"/>
    <property type="molecule type" value="Genomic_DNA"/>
</dbReference>